<evidence type="ECO:0000313" key="2">
    <source>
        <dbReference type="Proteomes" id="UP000268350"/>
    </source>
</evidence>
<dbReference type="AlphaFoldDB" id="A0A3B0K3S5"/>
<dbReference type="PANTHER" id="PTHR33964">
    <property type="entry name" value="RE45066P-RELATED"/>
    <property type="match status" value="1"/>
</dbReference>
<dbReference type="OMA" id="CTSEFEG"/>
<keyword evidence="2" id="KW-1185">Reference proteome</keyword>
<protein>
    <submittedName>
        <fullName evidence="1">Uncharacterized protein</fullName>
    </submittedName>
</protein>
<name>A0A3B0K3S5_DROGU</name>
<evidence type="ECO:0000313" key="1">
    <source>
        <dbReference type="EMBL" id="SPP80276.1"/>
    </source>
</evidence>
<dbReference type="OrthoDB" id="10051804at2759"/>
<dbReference type="EMBL" id="OUUW01000005">
    <property type="protein sequence ID" value="SPP80276.1"/>
    <property type="molecule type" value="Genomic_DNA"/>
</dbReference>
<organism evidence="1 2">
    <name type="scientific">Drosophila guanche</name>
    <name type="common">Fruit fly</name>
    <dbReference type="NCBI Taxonomy" id="7266"/>
    <lineage>
        <taxon>Eukaryota</taxon>
        <taxon>Metazoa</taxon>
        <taxon>Ecdysozoa</taxon>
        <taxon>Arthropoda</taxon>
        <taxon>Hexapoda</taxon>
        <taxon>Insecta</taxon>
        <taxon>Pterygota</taxon>
        <taxon>Neoptera</taxon>
        <taxon>Endopterygota</taxon>
        <taxon>Diptera</taxon>
        <taxon>Brachycera</taxon>
        <taxon>Muscomorpha</taxon>
        <taxon>Ephydroidea</taxon>
        <taxon>Drosophilidae</taxon>
        <taxon>Drosophila</taxon>
        <taxon>Sophophora</taxon>
    </lineage>
</organism>
<proteinExistence type="predicted"/>
<sequence>MLQATGPAQYAASNRSVETPLIIYSLSPNTATSGPSKMCVNTAGKFLIFGYSAILLVTAVRGFHQNGTSQREDCGSTQRMVDNCFKDLPPHLMEFLQNTKIIISKSDITTKCNIFNRGMRCFDAYSKRCLNDRKLETFKINVEGARRFFYKFCGDQDFQRDYLRHKDCFAYIQLDWVSCTSEFEGILSDEVHDGTRNASAKFMEFCCARFAYENCIYNSARYKCYQNSAEFARETAKMLSDEKHFRNCAVLENICGHATRLARHWLVSQLTLLLILFVVRILP</sequence>
<dbReference type="PANTHER" id="PTHR33964:SF2">
    <property type="entry name" value="IP09356P"/>
    <property type="match status" value="1"/>
</dbReference>
<gene>
    <name evidence="1" type="ORF">DGUA_6G005145</name>
</gene>
<reference evidence="2" key="1">
    <citation type="submission" date="2018-01" db="EMBL/GenBank/DDBJ databases">
        <authorList>
            <person name="Alioto T."/>
            <person name="Alioto T."/>
        </authorList>
    </citation>
    <scope>NUCLEOTIDE SEQUENCE [LARGE SCALE GENOMIC DNA]</scope>
</reference>
<accession>A0A3B0K3S5</accession>
<dbReference type="Proteomes" id="UP000268350">
    <property type="component" value="Unassembled WGS sequence"/>
</dbReference>